<comment type="caution">
    <text evidence="1">The sequence shown here is derived from an EMBL/GenBank/DDBJ whole genome shotgun (WGS) entry which is preliminary data.</text>
</comment>
<organism evidence="1 2">
    <name type="scientific">Winogradskyella poriferorum</name>
    <dbReference type="NCBI Taxonomy" id="307627"/>
    <lineage>
        <taxon>Bacteria</taxon>
        <taxon>Pseudomonadati</taxon>
        <taxon>Bacteroidota</taxon>
        <taxon>Flavobacteriia</taxon>
        <taxon>Flavobacteriales</taxon>
        <taxon>Flavobacteriaceae</taxon>
        <taxon>Winogradskyella</taxon>
    </lineage>
</organism>
<reference evidence="1 2" key="1">
    <citation type="submission" date="2024-02" db="EMBL/GenBank/DDBJ databases">
        <title>Winogradskyella poriferorum JCM 12885.</title>
        <authorList>
            <person name="Zhang D.-F."/>
            <person name="Fu Z.-Y."/>
        </authorList>
    </citation>
    <scope>NUCLEOTIDE SEQUENCE [LARGE SCALE GENOMIC DNA]</scope>
    <source>
        <strain evidence="1 2">JCM 12885</strain>
    </source>
</reference>
<keyword evidence="2" id="KW-1185">Reference proteome</keyword>
<sequence>MDTNFGFSSFMDLDSYCKLQTKFLLNDYSQWHDNVKEPFKDKVIIYKSFEIEDGKEDYIKKEFIKDFIKPGINNLSNRHYRNFINRIISKNLLTKELQEGLAKLYLDNINKANETFKKSKFLSPGIIVLLLKQLRLLQDQIEGFLDNPYPNIKTKIEFNWSRTDLIYFFHLLRVNKQIEFISDGDLGRIIDSIAQCKNKEGDSIDISNSRKHLNAFKNVEGRPENLANGRLKNIFLNDDFYNV</sequence>
<gene>
    <name evidence="1" type="ORF">V1468_02435</name>
</gene>
<evidence type="ECO:0000313" key="2">
    <source>
        <dbReference type="Proteomes" id="UP001356704"/>
    </source>
</evidence>
<evidence type="ECO:0000313" key="1">
    <source>
        <dbReference type="EMBL" id="MEF3077850.1"/>
    </source>
</evidence>
<accession>A0ABU7W1J5</accession>
<evidence type="ECO:0008006" key="3">
    <source>
        <dbReference type="Google" id="ProtNLM"/>
    </source>
</evidence>
<dbReference type="Proteomes" id="UP001356704">
    <property type="component" value="Unassembled WGS sequence"/>
</dbReference>
<dbReference type="EMBL" id="JAZHOU010000001">
    <property type="protein sequence ID" value="MEF3077850.1"/>
    <property type="molecule type" value="Genomic_DNA"/>
</dbReference>
<proteinExistence type="predicted"/>
<dbReference type="RefSeq" id="WP_331808665.1">
    <property type="nucleotide sequence ID" value="NZ_JAZHOU010000001.1"/>
</dbReference>
<protein>
    <recommendedName>
        <fullName evidence="3">DUF262 domain-containing protein</fullName>
    </recommendedName>
</protein>
<name>A0ABU7W1J5_9FLAO</name>